<dbReference type="RefSeq" id="XP_020044863.1">
    <property type="nucleotide sequence ID" value="XM_020194012.1"/>
</dbReference>
<keyword evidence="3" id="KW-1185">Reference proteome</keyword>
<dbReference type="GO" id="GO:0006122">
    <property type="term" value="P:mitochondrial electron transport, ubiquinol to cytochrome c"/>
    <property type="evidence" value="ECO:0007669"/>
    <property type="project" value="EnsemblFungi"/>
</dbReference>
<dbReference type="Proteomes" id="UP000095038">
    <property type="component" value="Unassembled WGS sequence"/>
</dbReference>
<protein>
    <recommendedName>
        <fullName evidence="4">Cytochrome b-c1 complex subunit 10</fullName>
    </recommendedName>
</protein>
<keyword evidence="1" id="KW-0472">Membrane</keyword>
<keyword evidence="1" id="KW-0812">Transmembrane</keyword>
<organism evidence="2 3">
    <name type="scientific">Ascoidea rubescens DSM 1968</name>
    <dbReference type="NCBI Taxonomy" id="1344418"/>
    <lineage>
        <taxon>Eukaryota</taxon>
        <taxon>Fungi</taxon>
        <taxon>Dikarya</taxon>
        <taxon>Ascomycota</taxon>
        <taxon>Saccharomycotina</taxon>
        <taxon>Saccharomycetes</taxon>
        <taxon>Ascoideaceae</taxon>
        <taxon>Ascoidea</taxon>
    </lineage>
</organism>
<dbReference type="InterPro" id="IPR019182">
    <property type="entry name" value="Cytochrome_b-c1_su10_fun"/>
</dbReference>
<dbReference type="GO" id="GO:0008121">
    <property type="term" value="F:quinol-cytochrome-c reductase activity"/>
    <property type="evidence" value="ECO:0007669"/>
    <property type="project" value="EnsemblFungi"/>
</dbReference>
<gene>
    <name evidence="2" type="ORF">ASCRUDRAFT_77808</name>
</gene>
<dbReference type="InParanoid" id="A0A1D2VA49"/>
<evidence type="ECO:0000256" key="1">
    <source>
        <dbReference type="SAM" id="Phobius"/>
    </source>
</evidence>
<evidence type="ECO:0000313" key="2">
    <source>
        <dbReference type="EMBL" id="ODV58556.1"/>
    </source>
</evidence>
<dbReference type="FunCoup" id="A0A1D2VA49">
    <property type="interactions" value="99"/>
</dbReference>
<dbReference type="PANTHER" id="PTHR28254:SF1">
    <property type="entry name" value="CYTOCHROME B-C1 COMPLEX SUBUNIT 10, MITOCHONDRIAL"/>
    <property type="match status" value="1"/>
</dbReference>
<dbReference type="PANTHER" id="PTHR28254">
    <property type="entry name" value="CYTOCHROME B-C1 COMPLEX SUBUNIT 10"/>
    <property type="match status" value="1"/>
</dbReference>
<name>A0A1D2VA49_9ASCO</name>
<evidence type="ECO:0008006" key="4">
    <source>
        <dbReference type="Google" id="ProtNLM"/>
    </source>
</evidence>
<proteinExistence type="predicted"/>
<dbReference type="STRING" id="1344418.A0A1D2VA49"/>
<evidence type="ECO:0000313" key="3">
    <source>
        <dbReference type="Proteomes" id="UP000095038"/>
    </source>
</evidence>
<keyword evidence="1" id="KW-1133">Transmembrane helix</keyword>
<dbReference type="OrthoDB" id="2391627at2759"/>
<dbReference type="GO" id="GO:0045275">
    <property type="term" value="C:respiratory chain complex III"/>
    <property type="evidence" value="ECO:0007669"/>
    <property type="project" value="EnsemblFungi"/>
</dbReference>
<sequence length="75" mass="8459">MIYSTKPAYKIISNISKLSVLKSYTPDLILWGGAGLFAVATFTDGIPKFKDTFYSKIPYVGDHWQYHPDPEDVSN</sequence>
<feature type="transmembrane region" description="Helical" evidence="1">
    <location>
        <begin position="28"/>
        <end position="46"/>
    </location>
</feature>
<accession>A0A1D2VA49</accession>
<dbReference type="EMBL" id="KV454491">
    <property type="protein sequence ID" value="ODV58556.1"/>
    <property type="molecule type" value="Genomic_DNA"/>
</dbReference>
<reference evidence="3" key="1">
    <citation type="submission" date="2016-05" db="EMBL/GenBank/DDBJ databases">
        <title>Comparative genomics of biotechnologically important yeasts.</title>
        <authorList>
            <consortium name="DOE Joint Genome Institute"/>
            <person name="Riley R."/>
            <person name="Haridas S."/>
            <person name="Wolfe K.H."/>
            <person name="Lopes M.R."/>
            <person name="Hittinger C.T."/>
            <person name="Goker M."/>
            <person name="Salamov A."/>
            <person name="Wisecaver J."/>
            <person name="Long T.M."/>
            <person name="Aerts A.L."/>
            <person name="Barry K."/>
            <person name="Choi C."/>
            <person name="Clum A."/>
            <person name="Coughlan A.Y."/>
            <person name="Deshpande S."/>
            <person name="Douglass A.P."/>
            <person name="Hanson S.J."/>
            <person name="Klenk H.-P."/>
            <person name="Labutti K."/>
            <person name="Lapidus A."/>
            <person name="Lindquist E."/>
            <person name="Lipzen A."/>
            <person name="Meier-Kolthoff J.P."/>
            <person name="Ohm R.A."/>
            <person name="Otillar R.P."/>
            <person name="Pangilinan J."/>
            <person name="Peng Y."/>
            <person name="Rokas A."/>
            <person name="Rosa C.A."/>
            <person name="Scheuner C."/>
            <person name="Sibirny A.A."/>
            <person name="Slot J.C."/>
            <person name="Stielow J.B."/>
            <person name="Sun H."/>
            <person name="Kurtzman C.P."/>
            <person name="Blackwell M."/>
            <person name="Grigoriev I.V."/>
            <person name="Jeffries T.W."/>
        </authorList>
    </citation>
    <scope>NUCLEOTIDE SEQUENCE [LARGE SCALE GENOMIC DNA]</scope>
    <source>
        <strain evidence="3">DSM 1968</strain>
    </source>
</reference>
<dbReference type="GO" id="GO:0005743">
    <property type="term" value="C:mitochondrial inner membrane"/>
    <property type="evidence" value="ECO:0007669"/>
    <property type="project" value="EnsemblFungi"/>
</dbReference>
<dbReference type="GeneID" id="30967648"/>
<dbReference type="AlphaFoldDB" id="A0A1D2VA49"/>
<dbReference type="Pfam" id="PF09796">
    <property type="entry name" value="QCR10"/>
    <property type="match status" value="1"/>
</dbReference>